<dbReference type="Pfam" id="PF01436">
    <property type="entry name" value="NHL"/>
    <property type="match status" value="2"/>
</dbReference>
<comment type="caution">
    <text evidence="4">The sequence shown here is derived from an EMBL/GenBank/DDBJ whole genome shotgun (WGS) entry which is preliminary data.</text>
</comment>
<dbReference type="Gene3D" id="2.120.10.30">
    <property type="entry name" value="TolB, C-terminal domain"/>
    <property type="match status" value="2"/>
</dbReference>
<dbReference type="Proteomes" id="UP000663860">
    <property type="component" value="Unassembled WGS sequence"/>
</dbReference>
<proteinExistence type="predicted"/>
<feature type="repeat" description="NHL" evidence="2">
    <location>
        <begin position="439"/>
        <end position="470"/>
    </location>
</feature>
<evidence type="ECO:0000313" key="6">
    <source>
        <dbReference type="Proteomes" id="UP000663860"/>
    </source>
</evidence>
<protein>
    <submittedName>
        <fullName evidence="4">Uncharacterized protein</fullName>
    </submittedName>
</protein>
<organism evidence="4 6">
    <name type="scientific">Adineta steineri</name>
    <dbReference type="NCBI Taxonomy" id="433720"/>
    <lineage>
        <taxon>Eukaryota</taxon>
        <taxon>Metazoa</taxon>
        <taxon>Spiralia</taxon>
        <taxon>Gnathifera</taxon>
        <taxon>Rotifera</taxon>
        <taxon>Eurotatoria</taxon>
        <taxon>Bdelloidea</taxon>
        <taxon>Adinetida</taxon>
        <taxon>Adinetidae</taxon>
        <taxon>Adineta</taxon>
    </lineage>
</organism>
<dbReference type="GO" id="GO:0061630">
    <property type="term" value="F:ubiquitin protein ligase activity"/>
    <property type="evidence" value="ECO:0007669"/>
    <property type="project" value="TreeGrafter"/>
</dbReference>
<evidence type="ECO:0000256" key="1">
    <source>
        <dbReference type="ARBA" id="ARBA00022737"/>
    </source>
</evidence>
<dbReference type="GO" id="GO:0008270">
    <property type="term" value="F:zinc ion binding"/>
    <property type="evidence" value="ECO:0007669"/>
    <property type="project" value="UniProtKB-KW"/>
</dbReference>
<dbReference type="AlphaFoldDB" id="A0A813YR15"/>
<evidence type="ECO:0000256" key="3">
    <source>
        <dbReference type="SAM" id="Coils"/>
    </source>
</evidence>
<dbReference type="GO" id="GO:0000209">
    <property type="term" value="P:protein polyubiquitination"/>
    <property type="evidence" value="ECO:0007669"/>
    <property type="project" value="TreeGrafter"/>
</dbReference>
<dbReference type="PROSITE" id="PS51125">
    <property type="entry name" value="NHL"/>
    <property type="match status" value="2"/>
</dbReference>
<evidence type="ECO:0000313" key="5">
    <source>
        <dbReference type="EMBL" id="CAF4118199.1"/>
    </source>
</evidence>
<keyword evidence="3" id="KW-0175">Coiled coil</keyword>
<dbReference type="GO" id="GO:0043161">
    <property type="term" value="P:proteasome-mediated ubiquitin-dependent protein catabolic process"/>
    <property type="evidence" value="ECO:0007669"/>
    <property type="project" value="TreeGrafter"/>
</dbReference>
<reference evidence="4" key="1">
    <citation type="submission" date="2021-02" db="EMBL/GenBank/DDBJ databases">
        <authorList>
            <person name="Nowell W R."/>
        </authorList>
    </citation>
    <scope>NUCLEOTIDE SEQUENCE</scope>
</reference>
<feature type="repeat" description="NHL" evidence="2">
    <location>
        <begin position="383"/>
        <end position="414"/>
    </location>
</feature>
<gene>
    <name evidence="4" type="ORF">IZO911_LOCUS11552</name>
    <name evidence="5" type="ORF">KXQ929_LOCUS35481</name>
</gene>
<sequence length="471" mass="53883">MTTVNNRKRCFTCSSENNTYTCEGCSKRFCSRHIPEHQQRLNEGLNHITDDYNEFRQRINEQKQNPHNHSLLKQINQWERNSIEKIQQKAQECRESVIKSSQAYINDIEKKCNDLTEQIKHFQKETDFNEINLNHLTNQLIEITQELNNPSNILIKQDSQSFIHDISIVSSKKPTFNKWKQNAITVAGGNGPGQELDQLKRPVKIFIDKNKNIFITDPNNNRIVEWKHNTKEGQTVAGGNEEGDRMNQLNSPTDAIVDQQTHSIIIADCVNRRVIQWLNQNQQILIDDIDCCSLAMDKNGFLYVSDNNKNEVRRWKMGEYDNKGTVVAGGNGKGNQLNQLNFPTCIFVDEDQSIYISDENNHRVMKWRKNAKEGTIVAGGNGKGRNLNQLSEPQGVIVDDLGQIYVTEWKNHRVMRWCEGKAEGDIVVGGNGEGSQSNQLKGPSGLSFDDEGNLYVADDLNHRVQKFEILL</sequence>
<dbReference type="Proteomes" id="UP000663868">
    <property type="component" value="Unassembled WGS sequence"/>
</dbReference>
<feature type="coiled-coil region" evidence="3">
    <location>
        <begin position="98"/>
        <end position="125"/>
    </location>
</feature>
<dbReference type="PANTHER" id="PTHR24104">
    <property type="entry name" value="E3 UBIQUITIN-PROTEIN LIGASE NHLRC1-RELATED"/>
    <property type="match status" value="1"/>
</dbReference>
<dbReference type="SUPFAM" id="SSF101898">
    <property type="entry name" value="NHL repeat"/>
    <property type="match status" value="1"/>
</dbReference>
<name>A0A813YR15_9BILA</name>
<accession>A0A813YR15</accession>
<evidence type="ECO:0000256" key="2">
    <source>
        <dbReference type="PROSITE-ProRule" id="PRU00504"/>
    </source>
</evidence>
<dbReference type="EMBL" id="CAJOBB010005163">
    <property type="protein sequence ID" value="CAF4118199.1"/>
    <property type="molecule type" value="Genomic_DNA"/>
</dbReference>
<dbReference type="CDD" id="cd05819">
    <property type="entry name" value="NHL"/>
    <property type="match status" value="1"/>
</dbReference>
<dbReference type="PANTHER" id="PTHR24104:SF25">
    <property type="entry name" value="PROTEIN LIN-41"/>
    <property type="match status" value="1"/>
</dbReference>
<dbReference type="InterPro" id="IPR050952">
    <property type="entry name" value="TRIM-NHL_E3_ligases"/>
</dbReference>
<dbReference type="InterPro" id="IPR001258">
    <property type="entry name" value="NHL_repeat"/>
</dbReference>
<dbReference type="EMBL" id="CAJNOE010000086">
    <property type="protein sequence ID" value="CAF0887867.1"/>
    <property type="molecule type" value="Genomic_DNA"/>
</dbReference>
<dbReference type="InterPro" id="IPR011042">
    <property type="entry name" value="6-blade_b-propeller_TolB-like"/>
</dbReference>
<evidence type="ECO:0000313" key="4">
    <source>
        <dbReference type="EMBL" id="CAF0887867.1"/>
    </source>
</evidence>
<keyword evidence="1" id="KW-0677">Repeat</keyword>